<dbReference type="Proteomes" id="UP000001422">
    <property type="component" value="Chromosome"/>
</dbReference>
<organism evidence="3 4">
    <name type="scientific">Parasynechococcus marenigrum (strain WH8102)</name>
    <dbReference type="NCBI Taxonomy" id="84588"/>
    <lineage>
        <taxon>Bacteria</taxon>
        <taxon>Bacillati</taxon>
        <taxon>Cyanobacteriota</taxon>
        <taxon>Cyanophyceae</taxon>
        <taxon>Synechococcales</taxon>
        <taxon>Prochlorococcaceae</taxon>
        <taxon>Parasynechococcus</taxon>
        <taxon>Parasynechococcus marenigrum</taxon>
    </lineage>
</organism>
<evidence type="ECO:0000313" key="4">
    <source>
        <dbReference type="Proteomes" id="UP000001422"/>
    </source>
</evidence>
<protein>
    <submittedName>
        <fullName evidence="3">Possible ABC transporter involved in polysaccharide efflux</fullName>
    </submittedName>
</protein>
<dbReference type="AlphaFoldDB" id="Q7U8J7"/>
<dbReference type="InterPro" id="IPR050683">
    <property type="entry name" value="Bact_Polysacc_Export_ATP-bd"/>
</dbReference>
<dbReference type="eggNOG" id="COG1134">
    <property type="taxonomic scope" value="Bacteria"/>
</dbReference>
<reference evidence="3 4" key="1">
    <citation type="journal article" date="2003" name="Nature">
        <title>The genome of a motile marine Synechococcus.</title>
        <authorList>
            <person name="Palenik B."/>
            <person name="Brahamsha B."/>
            <person name="Larimer F."/>
            <person name="Land M."/>
            <person name="Hauser L."/>
            <person name="Chain P."/>
            <person name="Lamerdin J."/>
            <person name="Regala W."/>
            <person name="Allen E.A."/>
            <person name="McCarren J."/>
            <person name="Paulsen I."/>
            <person name="Dufresne A."/>
            <person name="Partensky F."/>
            <person name="Webb E."/>
            <person name="Waterbury J."/>
        </authorList>
    </citation>
    <scope>NUCLEOTIDE SEQUENCE [LARGE SCALE GENOMIC DNA]</scope>
    <source>
        <strain evidence="3 4">WH8102</strain>
    </source>
</reference>
<proteinExistence type="predicted"/>
<evidence type="ECO:0000256" key="1">
    <source>
        <dbReference type="SAM" id="MobiDB-lite"/>
    </source>
</evidence>
<evidence type="ECO:0000313" key="3">
    <source>
        <dbReference type="EMBL" id="CAE07135.1"/>
    </source>
</evidence>
<dbReference type="InterPro" id="IPR027417">
    <property type="entry name" value="P-loop_NTPase"/>
</dbReference>
<dbReference type="Gene3D" id="3.40.50.300">
    <property type="entry name" value="P-loop containing nucleotide triphosphate hydrolases"/>
    <property type="match status" value="1"/>
</dbReference>
<dbReference type="GO" id="GO:0005524">
    <property type="term" value="F:ATP binding"/>
    <property type="evidence" value="ECO:0007669"/>
    <property type="project" value="InterPro"/>
</dbReference>
<feature type="domain" description="ABC transporter" evidence="2">
    <location>
        <begin position="2"/>
        <end position="228"/>
    </location>
</feature>
<dbReference type="EMBL" id="BX569690">
    <property type="protein sequence ID" value="CAE07135.1"/>
    <property type="molecule type" value="Genomic_DNA"/>
</dbReference>
<dbReference type="SUPFAM" id="SSF52540">
    <property type="entry name" value="P-loop containing nucleoside triphosphate hydrolases"/>
    <property type="match status" value="1"/>
</dbReference>
<dbReference type="PROSITE" id="PS50893">
    <property type="entry name" value="ABC_TRANSPORTER_2"/>
    <property type="match status" value="1"/>
</dbReference>
<accession>Q7U8J7</accession>
<keyword evidence="4" id="KW-1185">Reference proteome</keyword>
<dbReference type="KEGG" id="syw:SYNW0620"/>
<sequence length="258" mass="28947">MIELQGVVRDVSGAKETTNRLLNNVSWQLQQGQRVGVISPSIREAHAFLDCAAGVVPVQNGQVTIHCNASWPLGARGGLLNSLTGRQNAAFLQGIYGHAGQRNHDLDVIQTIASLEDGFFDKPLRVYHKFMRTRFYLAVSLAFDFDAYIIPQIFALKANEKSERFLRFQNALNSRTEDKPLIMANKDFSILQQYCEDGIVLHKGSIVYEGKIDECHQWYLSNIKDAPIDDSIDNEIEYESSSLPENDDPDDGDNAALW</sequence>
<evidence type="ECO:0000259" key="2">
    <source>
        <dbReference type="PROSITE" id="PS50893"/>
    </source>
</evidence>
<name>Q7U8J7_PARMW</name>
<dbReference type="RefSeq" id="WP_011127487.1">
    <property type="nucleotide sequence ID" value="NC_005070.1"/>
</dbReference>
<dbReference type="InterPro" id="IPR003439">
    <property type="entry name" value="ABC_transporter-like_ATP-bd"/>
</dbReference>
<dbReference type="HOGENOM" id="CLU_000604_1_2_3"/>
<gene>
    <name evidence="3" type="ordered locus">SYNW0620</name>
</gene>
<feature type="compositionally biased region" description="Acidic residues" evidence="1">
    <location>
        <begin position="245"/>
        <end position="258"/>
    </location>
</feature>
<feature type="region of interest" description="Disordered" evidence="1">
    <location>
        <begin position="238"/>
        <end position="258"/>
    </location>
</feature>
<dbReference type="PANTHER" id="PTHR46743:SF2">
    <property type="entry name" value="TEICHOIC ACIDS EXPORT ATP-BINDING PROTEIN TAGH"/>
    <property type="match status" value="1"/>
</dbReference>
<dbReference type="PANTHER" id="PTHR46743">
    <property type="entry name" value="TEICHOIC ACIDS EXPORT ATP-BINDING PROTEIN TAGH"/>
    <property type="match status" value="1"/>
</dbReference>
<dbReference type="GO" id="GO:0016887">
    <property type="term" value="F:ATP hydrolysis activity"/>
    <property type="evidence" value="ECO:0007669"/>
    <property type="project" value="InterPro"/>
</dbReference>
<dbReference type="STRING" id="84588.SYNW0620"/>